<reference evidence="2" key="1">
    <citation type="journal article" date="2022" name="Mol. Ecol. Resour.">
        <title>The genomes of chicory, endive, great burdock and yacon provide insights into Asteraceae palaeo-polyploidization history and plant inulin production.</title>
        <authorList>
            <person name="Fan W."/>
            <person name="Wang S."/>
            <person name="Wang H."/>
            <person name="Wang A."/>
            <person name="Jiang F."/>
            <person name="Liu H."/>
            <person name="Zhao H."/>
            <person name="Xu D."/>
            <person name="Zhang Y."/>
        </authorList>
    </citation>
    <scope>NUCLEOTIDE SEQUENCE [LARGE SCALE GENOMIC DNA]</scope>
    <source>
        <strain evidence="2">cv. Niubang</strain>
    </source>
</reference>
<reference evidence="1 2" key="2">
    <citation type="journal article" date="2022" name="Mol. Ecol. Resour.">
        <title>The genomes of chicory, endive, great burdock and yacon provide insights into Asteraceae paleo-polyploidization history and plant inulin production.</title>
        <authorList>
            <person name="Fan W."/>
            <person name="Wang S."/>
            <person name="Wang H."/>
            <person name="Wang A."/>
            <person name="Jiang F."/>
            <person name="Liu H."/>
            <person name="Zhao H."/>
            <person name="Xu D."/>
            <person name="Zhang Y."/>
        </authorList>
    </citation>
    <scope>NUCLEOTIDE SEQUENCE [LARGE SCALE GENOMIC DNA]</scope>
    <source>
        <strain evidence="2">cv. Niubang</strain>
    </source>
</reference>
<evidence type="ECO:0000313" key="1">
    <source>
        <dbReference type="EMBL" id="KAI3745874.1"/>
    </source>
</evidence>
<evidence type="ECO:0000313" key="2">
    <source>
        <dbReference type="Proteomes" id="UP001055879"/>
    </source>
</evidence>
<protein>
    <submittedName>
        <fullName evidence="1">Uncharacterized protein</fullName>
    </submittedName>
</protein>
<dbReference type="Proteomes" id="UP001055879">
    <property type="component" value="Linkage Group LG03"/>
</dbReference>
<comment type="caution">
    <text evidence="1">The sequence shown here is derived from an EMBL/GenBank/DDBJ whole genome shotgun (WGS) entry which is preliminary data.</text>
</comment>
<proteinExistence type="predicted"/>
<name>A0ACB9DGV4_ARCLA</name>
<gene>
    <name evidence="1" type="ORF">L6452_08285</name>
</gene>
<keyword evidence="2" id="KW-1185">Reference proteome</keyword>
<sequence length="212" mass="23530">MKRGFREGFDKIKEKEGDGEVEKKGAKMSVCEECGASFRNPAYLRAAYSICKAIHMRIAGVYETYFIKFIAVAVVLSVTFVLIFGEVIPQAISTRYGLAVGANFVGLVRVLMIICYPIAYPVGKSYLSSYGAAACALHYLGHTPGLFIVGLLVSPETRKKFIMKLDLHDDKDKRKALKTVSALFSFAPSAIERIWPLVVSIRIVKYQGELFL</sequence>
<dbReference type="EMBL" id="CM042049">
    <property type="protein sequence ID" value="KAI3745874.1"/>
    <property type="molecule type" value="Genomic_DNA"/>
</dbReference>
<organism evidence="1 2">
    <name type="scientific">Arctium lappa</name>
    <name type="common">Greater burdock</name>
    <name type="synonym">Lappa major</name>
    <dbReference type="NCBI Taxonomy" id="4217"/>
    <lineage>
        <taxon>Eukaryota</taxon>
        <taxon>Viridiplantae</taxon>
        <taxon>Streptophyta</taxon>
        <taxon>Embryophyta</taxon>
        <taxon>Tracheophyta</taxon>
        <taxon>Spermatophyta</taxon>
        <taxon>Magnoliopsida</taxon>
        <taxon>eudicotyledons</taxon>
        <taxon>Gunneridae</taxon>
        <taxon>Pentapetalae</taxon>
        <taxon>asterids</taxon>
        <taxon>campanulids</taxon>
        <taxon>Asterales</taxon>
        <taxon>Asteraceae</taxon>
        <taxon>Carduoideae</taxon>
        <taxon>Cardueae</taxon>
        <taxon>Arctiinae</taxon>
        <taxon>Arctium</taxon>
    </lineage>
</organism>
<accession>A0ACB9DGV4</accession>